<dbReference type="FunFam" id="1.20.1740.10:FF:000050">
    <property type="entry name" value="MGC157082 protein"/>
    <property type="match status" value="1"/>
</dbReference>
<evidence type="ECO:0000256" key="2">
    <source>
        <dbReference type="ARBA" id="ARBA00008572"/>
    </source>
</evidence>
<keyword evidence="8 13" id="KW-0472">Membrane</keyword>
<feature type="transmembrane region" description="Helical" evidence="13">
    <location>
        <begin position="577"/>
        <end position="597"/>
    </location>
</feature>
<keyword evidence="9" id="KW-0325">Glycoprotein</keyword>
<evidence type="ECO:0000256" key="10">
    <source>
        <dbReference type="ARBA" id="ARBA00034422"/>
    </source>
</evidence>
<dbReference type="InterPro" id="IPR029485">
    <property type="entry name" value="CAT_C"/>
</dbReference>
<keyword evidence="3" id="KW-0813">Transport</keyword>
<comment type="catalytic activity">
    <reaction evidence="10">
        <text>L-lysine(in) = L-lysine(out)</text>
        <dbReference type="Rhea" id="RHEA:70935"/>
        <dbReference type="ChEBI" id="CHEBI:32551"/>
    </reaction>
</comment>
<proteinExistence type="inferred from homology"/>
<dbReference type="GO" id="GO:0000064">
    <property type="term" value="F:L-ornithine transmembrane transporter activity"/>
    <property type="evidence" value="ECO:0007669"/>
    <property type="project" value="TreeGrafter"/>
</dbReference>
<name>A0AAE0SY59_9BIVA</name>
<dbReference type="InterPro" id="IPR002293">
    <property type="entry name" value="AA/rel_permease1"/>
</dbReference>
<feature type="transmembrane region" description="Helical" evidence="13">
    <location>
        <begin position="33"/>
        <end position="50"/>
    </location>
</feature>
<dbReference type="GO" id="GO:0005886">
    <property type="term" value="C:plasma membrane"/>
    <property type="evidence" value="ECO:0007669"/>
    <property type="project" value="UniProtKB-SubCell"/>
</dbReference>
<evidence type="ECO:0000256" key="8">
    <source>
        <dbReference type="ARBA" id="ARBA00023136"/>
    </source>
</evidence>
<comment type="caution">
    <text evidence="15">The sequence shown here is derived from an EMBL/GenBank/DDBJ whole genome shotgun (WGS) entry which is preliminary data.</text>
</comment>
<reference evidence="15" key="2">
    <citation type="journal article" date="2021" name="Genome Biol. Evol.">
        <title>Developing a high-quality reference genome for a parasitic bivalve with doubly uniparental inheritance (Bivalvia: Unionida).</title>
        <authorList>
            <person name="Smith C.H."/>
        </authorList>
    </citation>
    <scope>NUCLEOTIDE SEQUENCE</scope>
    <source>
        <strain evidence="15">CHS0354</strain>
        <tissue evidence="15">Mantle</tissue>
    </source>
</reference>
<evidence type="ECO:0000313" key="16">
    <source>
        <dbReference type="Proteomes" id="UP001195483"/>
    </source>
</evidence>
<feature type="transmembrane region" description="Helical" evidence="13">
    <location>
        <begin position="231"/>
        <end position="251"/>
    </location>
</feature>
<evidence type="ECO:0000256" key="9">
    <source>
        <dbReference type="ARBA" id="ARBA00023180"/>
    </source>
</evidence>
<evidence type="ECO:0000256" key="5">
    <source>
        <dbReference type="ARBA" id="ARBA00022692"/>
    </source>
</evidence>
<comment type="catalytic activity">
    <reaction evidence="12">
        <text>L-ornithine(in) = L-ornithine(out)</text>
        <dbReference type="Rhea" id="RHEA:71199"/>
        <dbReference type="ChEBI" id="CHEBI:46911"/>
    </reaction>
</comment>
<feature type="transmembrane region" description="Helical" evidence="13">
    <location>
        <begin position="93"/>
        <end position="114"/>
    </location>
</feature>
<evidence type="ECO:0000259" key="14">
    <source>
        <dbReference type="Pfam" id="PF13906"/>
    </source>
</evidence>
<dbReference type="Pfam" id="PF13520">
    <property type="entry name" value="AA_permease_2"/>
    <property type="match status" value="1"/>
</dbReference>
<feature type="transmembrane region" description="Helical" evidence="13">
    <location>
        <begin position="368"/>
        <end position="389"/>
    </location>
</feature>
<dbReference type="Proteomes" id="UP001195483">
    <property type="component" value="Unassembled WGS sequence"/>
</dbReference>
<sequence>MNSFIQKLARKKYIDISHVSDTQLARCLNTLDLTALGIGSTLGAGIYVVAGQVARETAGPSVAISFLIAALASILAGLCYAEFGARVPRTGSAYVYSYVTVGELMAFVIGWNLILEYVIGTASVARAWSSYFDSLIDNKIQNFFKENVPMSISGLSPYPDFFALGITLLLTVILAVGVKESSRFNNLFTGVNLLVVTYIVICGAFKADPHNWNIKPSEVKSANVTVGDGGFIPFGFSGMISGAATCFYAFVGFDAIATTGEEVQNPQKAIPISIVISLLACFLAYFGISTVITLMCPYYLLDVNAPLPAVFERVGWDVAKYIIAVGAICGLSTSLLSGMFPLPRILYAIASDGLIFRFLSKVNERLKTPFIATVLSGIFAGVMAMLFDLSELVDMMSIGTLLAYTLVAVCVLLLRYKVMCIGGLHDTADGDYNKLSQTDPEENEEYNQVTITKPLINRSGYSSHQNIFQRIFCAKRQKEPTAETENVVTVIVWIFCLVVVISSVFLLFGETSLFNGEWWAVVTALVLGVSIIFMFVSIFCQPQNQTKLSFKVPWLPLLPMISIFVNIFLMLRLSYQTWIRFGIWMFIGFLIYFTYGIHHSSEAKPRAIPFELEQETSQAYEEEERLKEN</sequence>
<evidence type="ECO:0000256" key="13">
    <source>
        <dbReference type="SAM" id="Phobius"/>
    </source>
</evidence>
<evidence type="ECO:0000256" key="11">
    <source>
        <dbReference type="ARBA" id="ARBA00034423"/>
    </source>
</evidence>
<feature type="transmembrane region" description="Helical" evidence="13">
    <location>
        <begin position="187"/>
        <end position="207"/>
    </location>
</feature>
<comment type="subcellular location">
    <subcellularLocation>
        <location evidence="1">Cell membrane</location>
        <topology evidence="1">Multi-pass membrane protein</topology>
    </subcellularLocation>
</comment>
<evidence type="ECO:0000256" key="7">
    <source>
        <dbReference type="ARBA" id="ARBA00022989"/>
    </source>
</evidence>
<dbReference type="GO" id="GO:0015189">
    <property type="term" value="F:L-lysine transmembrane transporter activity"/>
    <property type="evidence" value="ECO:0007669"/>
    <property type="project" value="TreeGrafter"/>
</dbReference>
<organism evidence="15 16">
    <name type="scientific">Potamilus streckersoni</name>
    <dbReference type="NCBI Taxonomy" id="2493646"/>
    <lineage>
        <taxon>Eukaryota</taxon>
        <taxon>Metazoa</taxon>
        <taxon>Spiralia</taxon>
        <taxon>Lophotrochozoa</taxon>
        <taxon>Mollusca</taxon>
        <taxon>Bivalvia</taxon>
        <taxon>Autobranchia</taxon>
        <taxon>Heteroconchia</taxon>
        <taxon>Palaeoheterodonta</taxon>
        <taxon>Unionida</taxon>
        <taxon>Unionoidea</taxon>
        <taxon>Unionidae</taxon>
        <taxon>Ambleminae</taxon>
        <taxon>Lampsilini</taxon>
        <taxon>Potamilus</taxon>
    </lineage>
</organism>
<dbReference type="NCBIfam" id="TIGR00906">
    <property type="entry name" value="2A0303"/>
    <property type="match status" value="1"/>
</dbReference>
<dbReference type="PIRSF" id="PIRSF006060">
    <property type="entry name" value="AA_transporter"/>
    <property type="match status" value="1"/>
</dbReference>
<evidence type="ECO:0000256" key="12">
    <source>
        <dbReference type="ARBA" id="ARBA00034450"/>
    </source>
</evidence>
<dbReference type="Gene3D" id="1.20.1740.10">
    <property type="entry name" value="Amino acid/polyamine transporter I"/>
    <property type="match status" value="2"/>
</dbReference>
<feature type="transmembrane region" description="Helical" evidence="13">
    <location>
        <begin position="518"/>
        <end position="540"/>
    </location>
</feature>
<dbReference type="PANTHER" id="PTHR43243:SF105">
    <property type="entry name" value="CATIONIC AMINO ACID TRANSPORTER C-TERMINAL DOMAIN-CONTAINING PROTEIN"/>
    <property type="match status" value="1"/>
</dbReference>
<feature type="transmembrane region" description="Helical" evidence="13">
    <location>
        <begin position="62"/>
        <end position="81"/>
    </location>
</feature>
<feature type="transmembrane region" description="Helical" evidence="13">
    <location>
        <begin position="395"/>
        <end position="414"/>
    </location>
</feature>
<dbReference type="PANTHER" id="PTHR43243">
    <property type="entry name" value="INNER MEMBRANE TRANSPORTER YGJI-RELATED"/>
    <property type="match status" value="1"/>
</dbReference>
<feature type="domain" description="Cationic amino acid transporter C-terminal" evidence="14">
    <location>
        <begin position="550"/>
        <end position="600"/>
    </location>
</feature>
<feature type="transmembrane region" description="Helical" evidence="13">
    <location>
        <begin position="486"/>
        <end position="506"/>
    </location>
</feature>
<reference evidence="15" key="3">
    <citation type="submission" date="2023-05" db="EMBL/GenBank/DDBJ databases">
        <authorList>
            <person name="Smith C.H."/>
        </authorList>
    </citation>
    <scope>NUCLEOTIDE SEQUENCE</scope>
    <source>
        <strain evidence="15">CHS0354</strain>
        <tissue evidence="15">Mantle</tissue>
    </source>
</reference>
<protein>
    <recommendedName>
        <fullName evidence="14">Cationic amino acid transporter C-terminal domain-containing protein</fullName>
    </recommendedName>
</protein>
<dbReference type="AlphaFoldDB" id="A0AAE0SY59"/>
<feature type="transmembrane region" description="Helical" evidence="13">
    <location>
        <begin position="272"/>
        <end position="301"/>
    </location>
</feature>
<evidence type="ECO:0000256" key="3">
    <source>
        <dbReference type="ARBA" id="ARBA00022448"/>
    </source>
</evidence>
<evidence type="ECO:0000256" key="1">
    <source>
        <dbReference type="ARBA" id="ARBA00004651"/>
    </source>
</evidence>
<keyword evidence="7 13" id="KW-1133">Transmembrane helix</keyword>
<keyword evidence="6" id="KW-0029">Amino-acid transport</keyword>
<keyword evidence="16" id="KW-1185">Reference proteome</keyword>
<keyword evidence="5 13" id="KW-0812">Transmembrane</keyword>
<dbReference type="FunFam" id="1.20.1740.10:FF:000024">
    <property type="entry name" value="High affinity cationic amino acid transporter 1"/>
    <property type="match status" value="1"/>
</dbReference>
<feature type="transmembrane region" description="Helical" evidence="13">
    <location>
        <begin position="552"/>
        <end position="571"/>
    </location>
</feature>
<dbReference type="Pfam" id="PF13906">
    <property type="entry name" value="AA_permease_C"/>
    <property type="match status" value="1"/>
</dbReference>
<reference evidence="15" key="1">
    <citation type="journal article" date="2021" name="Genome Biol. Evol.">
        <title>A High-Quality Reference Genome for a Parasitic Bivalve with Doubly Uniparental Inheritance (Bivalvia: Unionida).</title>
        <authorList>
            <person name="Smith C.H."/>
        </authorList>
    </citation>
    <scope>NUCLEOTIDE SEQUENCE</scope>
    <source>
        <strain evidence="15">CHS0354</strain>
    </source>
</reference>
<evidence type="ECO:0000256" key="4">
    <source>
        <dbReference type="ARBA" id="ARBA00022475"/>
    </source>
</evidence>
<comment type="catalytic activity">
    <reaction evidence="11">
        <text>L-arginine(in) = L-arginine(out)</text>
        <dbReference type="Rhea" id="RHEA:32143"/>
        <dbReference type="ChEBI" id="CHEBI:32682"/>
    </reaction>
</comment>
<dbReference type="GO" id="GO:0097638">
    <property type="term" value="P:L-arginine import across plasma membrane"/>
    <property type="evidence" value="ECO:0007669"/>
    <property type="project" value="TreeGrafter"/>
</dbReference>
<feature type="transmembrane region" description="Helical" evidence="13">
    <location>
        <begin position="161"/>
        <end position="178"/>
    </location>
</feature>
<accession>A0AAE0SY59</accession>
<dbReference type="InterPro" id="IPR004755">
    <property type="entry name" value="Cat_AA_permease"/>
</dbReference>
<gene>
    <name evidence="15" type="ORF">CHS0354_039728</name>
</gene>
<evidence type="ECO:0000256" key="6">
    <source>
        <dbReference type="ARBA" id="ARBA00022970"/>
    </source>
</evidence>
<keyword evidence="4" id="KW-1003">Cell membrane</keyword>
<dbReference type="GO" id="GO:0061459">
    <property type="term" value="F:L-arginine transmembrane transporter activity"/>
    <property type="evidence" value="ECO:0007669"/>
    <property type="project" value="TreeGrafter"/>
</dbReference>
<dbReference type="EMBL" id="JAEAOA010002318">
    <property type="protein sequence ID" value="KAK3600261.1"/>
    <property type="molecule type" value="Genomic_DNA"/>
</dbReference>
<evidence type="ECO:0000313" key="15">
    <source>
        <dbReference type="EMBL" id="KAK3600261.1"/>
    </source>
</evidence>
<feature type="transmembrane region" description="Helical" evidence="13">
    <location>
        <begin position="321"/>
        <end position="347"/>
    </location>
</feature>
<comment type="similarity">
    <text evidence="2">Belongs to the amino acid-polyamine-organocation (APC) superfamily. Cationic amino acid transporter (CAT) (TC 2.A.3.3) family.</text>
</comment>